<accession>A0ABD3PBS4</accession>
<feature type="binding site" evidence="5">
    <location>
        <begin position="173"/>
        <end position="180"/>
    </location>
    <ligand>
        <name>ATP</name>
        <dbReference type="ChEBI" id="CHEBI:30616"/>
    </ligand>
</feature>
<dbReference type="Gene3D" id="3.40.50.300">
    <property type="entry name" value="P-loop containing nucleotide triphosphate hydrolases"/>
    <property type="match status" value="1"/>
</dbReference>
<evidence type="ECO:0000259" key="6">
    <source>
        <dbReference type="PROSITE" id="PS51198"/>
    </source>
</evidence>
<feature type="domain" description="UvrD-like helicase ATP-binding" evidence="6">
    <location>
        <begin position="152"/>
        <end position="458"/>
    </location>
</feature>
<comment type="caution">
    <text evidence="7">The sequence shown here is derived from an EMBL/GenBank/DDBJ whole genome shotgun (WGS) entry which is preliminary data.</text>
</comment>
<evidence type="ECO:0000256" key="5">
    <source>
        <dbReference type="PROSITE-ProRule" id="PRU00560"/>
    </source>
</evidence>
<dbReference type="PANTHER" id="PTHR21529:SF4">
    <property type="entry name" value="TPR AND ANKYRIN REPEAT-CONTAINING PROTEIN 1"/>
    <property type="match status" value="1"/>
</dbReference>
<name>A0ABD3PBS4_9STRA</name>
<dbReference type="AlphaFoldDB" id="A0ABD3PBS4"/>
<dbReference type="PROSITE" id="PS51198">
    <property type="entry name" value="UVRD_HELICASE_ATP_BIND"/>
    <property type="match status" value="1"/>
</dbReference>
<protein>
    <recommendedName>
        <fullName evidence="6">UvrD-like helicase ATP-binding domain-containing protein</fullName>
    </recommendedName>
</protein>
<evidence type="ECO:0000256" key="1">
    <source>
        <dbReference type="ARBA" id="ARBA00022741"/>
    </source>
</evidence>
<organism evidence="7 8">
    <name type="scientific">Stephanodiscus triporus</name>
    <dbReference type="NCBI Taxonomy" id="2934178"/>
    <lineage>
        <taxon>Eukaryota</taxon>
        <taxon>Sar</taxon>
        <taxon>Stramenopiles</taxon>
        <taxon>Ochrophyta</taxon>
        <taxon>Bacillariophyta</taxon>
        <taxon>Coscinodiscophyceae</taxon>
        <taxon>Thalassiosirophycidae</taxon>
        <taxon>Stephanodiscales</taxon>
        <taxon>Stephanodiscaceae</taxon>
        <taxon>Stephanodiscus</taxon>
    </lineage>
</organism>
<keyword evidence="8" id="KW-1185">Reference proteome</keyword>
<keyword evidence="2 5" id="KW-0378">Hydrolase</keyword>
<dbReference type="InterPro" id="IPR039904">
    <property type="entry name" value="TRANK1"/>
</dbReference>
<keyword evidence="4 5" id="KW-0067">ATP-binding</keyword>
<reference evidence="7 8" key="1">
    <citation type="submission" date="2024-10" db="EMBL/GenBank/DDBJ databases">
        <title>Updated reference genomes for cyclostephanoid diatoms.</title>
        <authorList>
            <person name="Roberts W.R."/>
            <person name="Alverson A.J."/>
        </authorList>
    </citation>
    <scope>NUCLEOTIDE SEQUENCE [LARGE SCALE GENOMIC DNA]</scope>
    <source>
        <strain evidence="7 8">AJA276-08</strain>
    </source>
</reference>
<sequence length="783" mass="89721">MTSHVVKFLRQGDPKYKTFFVRRMQQLACGERSRILQKHLKGSEALIFETYLEQKSGFRILWTQEGDNIVVCTKKCPASSCLMRLIDESKSRTARQQLPESLISDLRNDNLLHQSTQKERVLLDVFGNVSLKLYEVKFHSISEIANDNWTPRLHLTEEERDVVEADGTVLVLGRSGTGKTVCICNRIEYDRQKYGQDPTFSQLFVARSKRLCRYVSETAGINEHSTFQTFEEMIRDIDTTIPHIAGKGKDRHFLPSQRIDFQRFRQEFHDVYAAHSTKEVSALIAWTVIRTFIKGSHEAFQSSDGILPRDSFSAVEILGKNRCRIPVHLREHVYDEFLLYEKFKNDLGLWDDCDRVHHLLLRFDESKRVDPASLDRVRRSRVYVDEIQDYTQIECLVFFYLGGPGGLFLAGDSAQSVVEGTEFRFEEIRSIGYFVAGSDRRDLVPQKPKTVNVNFRSHAGILNTAAAFLDLLFTYFPGSAKQLKKDRGLFQGSRPGVLHTVNTKQLALHLSDKLKGTVVSVHDESSHYWRQALEDYKLVYGIREAKGLEFKSVMILNFFQELPSYLHKPWRDLLLNREGLDFEVKHPLVGTQLKLLYTGITRFIERLFFVETSSSIAGDAIVRWLTTSSVKKVGPAAGRHEGHRFSGALATRNNINDIESMSMTADEFLIDGFNNAEMAESAELGNHELAAKARAHRLSIKFRLDLVPLQQQRHPSNDVNDQSIFEVKGAQMMESLTTEGLLFEVLNIFYSISSFVSPHAKEELERCFISKIRSRIHSCEVLR</sequence>
<dbReference type="GO" id="GO:0016787">
    <property type="term" value="F:hydrolase activity"/>
    <property type="evidence" value="ECO:0007669"/>
    <property type="project" value="UniProtKB-UniRule"/>
</dbReference>
<dbReference type="EMBL" id="JALLAZ020000886">
    <property type="protein sequence ID" value="KAL3785514.1"/>
    <property type="molecule type" value="Genomic_DNA"/>
</dbReference>
<evidence type="ECO:0000313" key="7">
    <source>
        <dbReference type="EMBL" id="KAL3785514.1"/>
    </source>
</evidence>
<dbReference type="GO" id="GO:0004386">
    <property type="term" value="F:helicase activity"/>
    <property type="evidence" value="ECO:0007669"/>
    <property type="project" value="UniProtKB-UniRule"/>
</dbReference>
<gene>
    <name evidence="7" type="ORF">ACHAW5_005268</name>
</gene>
<evidence type="ECO:0000256" key="4">
    <source>
        <dbReference type="ARBA" id="ARBA00022840"/>
    </source>
</evidence>
<keyword evidence="1 5" id="KW-0547">Nucleotide-binding</keyword>
<dbReference type="GO" id="GO:0005524">
    <property type="term" value="F:ATP binding"/>
    <property type="evidence" value="ECO:0007669"/>
    <property type="project" value="UniProtKB-UniRule"/>
</dbReference>
<evidence type="ECO:0000256" key="2">
    <source>
        <dbReference type="ARBA" id="ARBA00022801"/>
    </source>
</evidence>
<dbReference type="InterPro" id="IPR027417">
    <property type="entry name" value="P-loop_NTPase"/>
</dbReference>
<evidence type="ECO:0000256" key="3">
    <source>
        <dbReference type="ARBA" id="ARBA00022806"/>
    </source>
</evidence>
<dbReference type="PANTHER" id="PTHR21529">
    <property type="entry name" value="MAMMARY TURMOR VIRUS RECEPTOR HOMOLOG 1, 2 MTVR1, 2"/>
    <property type="match status" value="1"/>
</dbReference>
<evidence type="ECO:0000313" key="8">
    <source>
        <dbReference type="Proteomes" id="UP001530315"/>
    </source>
</evidence>
<proteinExistence type="predicted"/>
<dbReference type="Proteomes" id="UP001530315">
    <property type="component" value="Unassembled WGS sequence"/>
</dbReference>
<dbReference type="SUPFAM" id="SSF52540">
    <property type="entry name" value="P-loop containing nucleoside triphosphate hydrolases"/>
    <property type="match status" value="1"/>
</dbReference>
<dbReference type="InterPro" id="IPR014016">
    <property type="entry name" value="UvrD-like_ATP-bd"/>
</dbReference>
<keyword evidence="3 5" id="KW-0347">Helicase</keyword>